<feature type="compositionally biased region" description="Acidic residues" evidence="1">
    <location>
        <begin position="247"/>
        <end position="256"/>
    </location>
</feature>
<feature type="compositionally biased region" description="Basic and acidic residues" evidence="1">
    <location>
        <begin position="720"/>
        <end position="729"/>
    </location>
</feature>
<dbReference type="KEGG" id="rmb:K529_010475"/>
<proteinExistence type="predicted"/>
<gene>
    <name evidence="2" type="ORF">K529_010475</name>
</gene>
<feature type="compositionally biased region" description="Low complexity" evidence="1">
    <location>
        <begin position="734"/>
        <end position="745"/>
    </location>
</feature>
<feature type="region of interest" description="Disordered" evidence="1">
    <location>
        <begin position="719"/>
        <end position="745"/>
    </location>
</feature>
<organism evidence="2 3">
    <name type="scientific">Tritonibacter mobilis F1926</name>
    <dbReference type="NCBI Taxonomy" id="1265309"/>
    <lineage>
        <taxon>Bacteria</taxon>
        <taxon>Pseudomonadati</taxon>
        <taxon>Pseudomonadota</taxon>
        <taxon>Alphaproteobacteria</taxon>
        <taxon>Rhodobacterales</taxon>
        <taxon>Paracoccaceae</taxon>
        <taxon>Tritonibacter</taxon>
    </lineage>
</organism>
<evidence type="ECO:0000313" key="2">
    <source>
        <dbReference type="EMBL" id="ANP41189.1"/>
    </source>
</evidence>
<dbReference type="OrthoDB" id="7870459at2"/>
<dbReference type="STRING" id="1265309.K529_010475"/>
<dbReference type="AlphaFoldDB" id="A0A1B1A3P6"/>
<dbReference type="EMBL" id="CP015230">
    <property type="protein sequence ID" value="ANP41189.1"/>
    <property type="molecule type" value="Genomic_DNA"/>
</dbReference>
<dbReference type="Proteomes" id="UP000013243">
    <property type="component" value="Chromosome"/>
</dbReference>
<evidence type="ECO:0008006" key="4">
    <source>
        <dbReference type="Google" id="ProtNLM"/>
    </source>
</evidence>
<accession>A0A1B1A3P6</accession>
<feature type="compositionally biased region" description="Low complexity" evidence="1">
    <location>
        <begin position="226"/>
        <end position="235"/>
    </location>
</feature>
<feature type="region of interest" description="Disordered" evidence="1">
    <location>
        <begin position="177"/>
        <end position="293"/>
    </location>
</feature>
<name>A0A1B1A3P6_9RHOB</name>
<dbReference type="GeneID" id="28250261"/>
<dbReference type="RefSeq" id="WP_005606033.1">
    <property type="nucleotide sequence ID" value="NZ_CP015230.1"/>
</dbReference>
<sequence>MKPEFALSLSFDGITVLTRGAGGWYRLGSVSPDAEDMAAQLAKLRSQAIALSDKPLHSKLVLPDTQIRYLSIETGDLPHDARISAARDALEGATPYPVSELAFDISADGATTHVAAVALETLQEAESFASEHGFGPVSFVAAPGDMPFLGEPFFGTAKAARKLKVEPDGIAVVEVPAPIPEETSATNTAETEEPNLYPEDAADDELTPRSGIPIILPAAPPPAEPPKTTGAETAELITSHASSDDTSITEDTDTLDVDTHEAGPAIGFTTRRSRDQGPELSATPAEVSQKPAPTVILPETTKALDTPHSKAPVLTGPKAATSVAAISPVPAAPNLALPTPVLAHTTSAPPKPEAPAKAQPIASPSGDLTTPQARPLRSRSGRIGLMAAGLAAVSAIGAWAVVQQLPDLWSDLKRADLVETEDPVAPPVLATSASNTNLNKELTTTISTDGTAPTATDETQTVSSEELTVTDAAVLEALGTPVVDEVAPIDGQDLIIASLPSPRDISTGAAGQAQTATTDDDAIFEDSEEIDPEALADGVVPEDETADFAVDAGTDLEQAAQYAATGIWQKVPEISDVPSVISLDNVYVASIDNTDLSQDAIALPAQTAIDTDTPFGAVSSPTEAGRQFDLDERGLVTATPDGTLNPDGIMVYAGRPVKIPPATPDRPTARELEAADEAARIARLQQVRPRTRPNDLVEQTERAQLGGVVRAELLSKRPKLRPESLKTEEQESQPATALAVAAAPQPRARPANFANLVDRAQRRQEQTQTTAVAAAPAAVTPAIPSSASVARQATTQRALNLRRLNLIGVYGKPSDRRALVRLPSGRYVKVKVGDRLDGGRIVAIGDGQLQYQKGSRNTVLNLPNG</sequence>
<feature type="compositionally biased region" description="Low complexity" evidence="1">
    <location>
        <begin position="180"/>
        <end position="189"/>
    </location>
</feature>
<reference evidence="2 3" key="1">
    <citation type="journal article" date="2016" name="ISME J.">
        <title>Global occurrence and heterogeneity of the Roseobacter-clade species Ruegeria mobilis.</title>
        <authorList>
            <person name="Sonnenschein E."/>
            <person name="Gram L."/>
        </authorList>
    </citation>
    <scope>NUCLEOTIDE SEQUENCE [LARGE SCALE GENOMIC DNA]</scope>
    <source>
        <strain evidence="2 3">F1926</strain>
    </source>
</reference>
<protein>
    <recommendedName>
        <fullName evidence="4">Type IV pilus biogenesis</fullName>
    </recommendedName>
</protein>
<feature type="region of interest" description="Disordered" evidence="1">
    <location>
        <begin position="342"/>
        <end position="374"/>
    </location>
</feature>
<evidence type="ECO:0000313" key="3">
    <source>
        <dbReference type="Proteomes" id="UP000013243"/>
    </source>
</evidence>
<evidence type="ECO:0000256" key="1">
    <source>
        <dbReference type="SAM" id="MobiDB-lite"/>
    </source>
</evidence>